<proteinExistence type="predicted"/>
<gene>
    <name evidence="2" type="ORF">PVAP13_9KG392501</name>
</gene>
<evidence type="ECO:0000313" key="3">
    <source>
        <dbReference type="Proteomes" id="UP000823388"/>
    </source>
</evidence>
<feature type="region of interest" description="Disordered" evidence="1">
    <location>
        <begin position="81"/>
        <end position="111"/>
    </location>
</feature>
<evidence type="ECO:0000313" key="2">
    <source>
        <dbReference type="EMBL" id="KAG2551336.1"/>
    </source>
</evidence>
<comment type="caution">
    <text evidence="2">The sequence shown here is derived from an EMBL/GenBank/DDBJ whole genome shotgun (WGS) entry which is preliminary data.</text>
</comment>
<dbReference type="AlphaFoldDB" id="A0A8T0NW18"/>
<feature type="compositionally biased region" description="Polar residues" evidence="1">
    <location>
        <begin position="81"/>
        <end position="95"/>
    </location>
</feature>
<keyword evidence="3" id="KW-1185">Reference proteome</keyword>
<accession>A0A8T0NW18</accession>
<feature type="compositionally biased region" description="Low complexity" evidence="1">
    <location>
        <begin position="20"/>
        <end position="65"/>
    </location>
</feature>
<dbReference type="Proteomes" id="UP000823388">
    <property type="component" value="Chromosome 9K"/>
</dbReference>
<feature type="region of interest" description="Disordered" evidence="1">
    <location>
        <begin position="19"/>
        <end position="65"/>
    </location>
</feature>
<dbReference type="EMBL" id="CM029053">
    <property type="protein sequence ID" value="KAG2551336.1"/>
    <property type="molecule type" value="Genomic_DNA"/>
</dbReference>
<reference evidence="2 3" key="1">
    <citation type="submission" date="2020-05" db="EMBL/GenBank/DDBJ databases">
        <title>WGS assembly of Panicum virgatum.</title>
        <authorList>
            <person name="Lovell J.T."/>
            <person name="Jenkins J."/>
            <person name="Shu S."/>
            <person name="Juenger T.E."/>
            <person name="Schmutz J."/>
        </authorList>
    </citation>
    <scope>NUCLEOTIDE SEQUENCE [LARGE SCALE GENOMIC DNA]</scope>
    <source>
        <strain evidence="3">cv. AP13</strain>
    </source>
</reference>
<organism evidence="2 3">
    <name type="scientific">Panicum virgatum</name>
    <name type="common">Blackwell switchgrass</name>
    <dbReference type="NCBI Taxonomy" id="38727"/>
    <lineage>
        <taxon>Eukaryota</taxon>
        <taxon>Viridiplantae</taxon>
        <taxon>Streptophyta</taxon>
        <taxon>Embryophyta</taxon>
        <taxon>Tracheophyta</taxon>
        <taxon>Spermatophyta</taxon>
        <taxon>Magnoliopsida</taxon>
        <taxon>Liliopsida</taxon>
        <taxon>Poales</taxon>
        <taxon>Poaceae</taxon>
        <taxon>PACMAD clade</taxon>
        <taxon>Panicoideae</taxon>
        <taxon>Panicodae</taxon>
        <taxon>Paniceae</taxon>
        <taxon>Panicinae</taxon>
        <taxon>Panicum</taxon>
        <taxon>Panicum sect. Hiantes</taxon>
    </lineage>
</organism>
<evidence type="ECO:0000256" key="1">
    <source>
        <dbReference type="SAM" id="MobiDB-lite"/>
    </source>
</evidence>
<sequence>MRQVKSRCTCNYLYEQAPPSGRWRSTCRRSTTGRGRSCRRSSTGSAGAPGTPSTPTSPPTASSAAPEVCRHVLFTGEINSSSTCSARSCPPNESMNPPAAWPRAARRRGSS</sequence>
<name>A0A8T0NW18_PANVG</name>
<protein>
    <submittedName>
        <fullName evidence="2">Uncharacterized protein</fullName>
    </submittedName>
</protein>